<dbReference type="HOGENOM" id="CLU_037224_1_0_6"/>
<dbReference type="eggNOG" id="COG0604">
    <property type="taxonomic scope" value="Bacteria"/>
</dbReference>
<dbReference type="AlphaFoldDB" id="Q1YPK1"/>
<proteinExistence type="predicted"/>
<organism evidence="1 2">
    <name type="scientific">gamma proteobacterium HTCC2207</name>
    <dbReference type="NCBI Taxonomy" id="314287"/>
    <lineage>
        <taxon>Bacteria</taxon>
        <taxon>Pseudomonadati</taxon>
        <taxon>Pseudomonadota</taxon>
        <taxon>Gammaproteobacteria</taxon>
        <taxon>Cellvibrionales</taxon>
        <taxon>Porticoccaceae</taxon>
        <taxon>SAR92 clade</taxon>
    </lineage>
</organism>
<evidence type="ECO:0000313" key="1">
    <source>
        <dbReference type="EMBL" id="EAS46170.1"/>
    </source>
</evidence>
<gene>
    <name evidence="1" type="ORF">GB2207_00870</name>
</gene>
<dbReference type="STRING" id="314287.GB2207_00870"/>
<keyword evidence="2" id="KW-1185">Reference proteome</keyword>
<dbReference type="OrthoDB" id="8953110at2"/>
<dbReference type="Proteomes" id="UP000005555">
    <property type="component" value="Unassembled WGS sequence"/>
</dbReference>
<evidence type="ECO:0008006" key="3">
    <source>
        <dbReference type="Google" id="ProtNLM"/>
    </source>
</evidence>
<accession>Q1YPK1</accession>
<name>Q1YPK1_9GAMM</name>
<protein>
    <recommendedName>
        <fullName evidence="3">DUF2855 domain-containing protein</fullName>
    </recommendedName>
</protein>
<comment type="caution">
    <text evidence="1">The sequence shown here is derived from an EMBL/GenBank/DDBJ whole genome shotgun (WGS) entry which is preliminary data.</text>
</comment>
<evidence type="ECO:0000313" key="2">
    <source>
        <dbReference type="Proteomes" id="UP000005555"/>
    </source>
</evidence>
<dbReference type="Pfam" id="PF11017">
    <property type="entry name" value="DUF2855"/>
    <property type="match status" value="1"/>
</dbReference>
<reference evidence="1 2" key="1">
    <citation type="submission" date="2006-03" db="EMBL/GenBank/DDBJ databases">
        <authorList>
            <person name="Giovannoni S.J."/>
            <person name="Cho J.-C."/>
            <person name="Ferriera S."/>
            <person name="Johnson J."/>
            <person name="Kravitz S."/>
            <person name="Halpern A."/>
            <person name="Remington K."/>
            <person name="Beeson K."/>
            <person name="Tran B."/>
            <person name="Rogers Y.-H."/>
            <person name="Friedman R."/>
            <person name="Venter J.C."/>
        </authorList>
    </citation>
    <scope>NUCLEOTIDE SEQUENCE [LARGE SCALE GENOMIC DNA]</scope>
    <source>
        <strain evidence="1 2">HTCC2207</strain>
    </source>
</reference>
<sequence length="369" mass="40414">MSEFQTYKKDLTRSRLVETDKAQALADLKTGDILVEIERFAFTANNVTYGAAGDTIGYWKFFPATDNESGEWGCLPVWGFAEVTASKVDGLAVGERLYGYFPPADFLAMSPIKVSPLRFMDGAPHRAELPAVYNNYLLMSGEAHYDASTDNVRSLLNPLHVTSFCLCDALQSERYHGASQVVILSASSKTAIGLAQGLADEESRPKIIGVTSSPNRDFVASLGCYDEIICYDKLRDIDTSKATVMVDMAGNRAVLGALHEALGDNLQNCISVGMTHWETLADNDPLAAKINRQRSSFFFAPAHVQKRVGDWGQDGFNQQAGDFMKARMQQSAGWMTVETVADFEAFAEVYADVVVGKMNPNEGLIVLPK</sequence>
<dbReference type="InterPro" id="IPR021276">
    <property type="entry name" value="DUF2855"/>
</dbReference>
<dbReference type="EMBL" id="AAPI01000009">
    <property type="protein sequence ID" value="EAS46170.1"/>
    <property type="molecule type" value="Genomic_DNA"/>
</dbReference>